<evidence type="ECO:0000313" key="4">
    <source>
        <dbReference type="Proteomes" id="UP000410049"/>
    </source>
</evidence>
<name>A0A5M9ZIV2_9BIFI</name>
<dbReference type="EMBL" id="RZUH01000010">
    <property type="protein sequence ID" value="KAA8826596.1"/>
    <property type="molecule type" value="Genomic_DNA"/>
</dbReference>
<gene>
    <name evidence="3" type="ORF">EMO91_11130</name>
</gene>
<organism evidence="3 4">
    <name type="scientific">Bifidobacterium myosotis</name>
    <dbReference type="NCBI Taxonomy" id="1630166"/>
    <lineage>
        <taxon>Bacteria</taxon>
        <taxon>Bacillati</taxon>
        <taxon>Actinomycetota</taxon>
        <taxon>Actinomycetes</taxon>
        <taxon>Bifidobacteriales</taxon>
        <taxon>Bifidobacteriaceae</taxon>
        <taxon>Bifidobacterium</taxon>
    </lineage>
</organism>
<comment type="caution">
    <text evidence="3">The sequence shown here is derived from an EMBL/GenBank/DDBJ whole genome shotgun (WGS) entry which is preliminary data.</text>
</comment>
<dbReference type="InterPro" id="IPR001119">
    <property type="entry name" value="SLH_dom"/>
</dbReference>
<sequence>MRKRSVSEEGGVQVGSCRVEEFRANGSARLVCLSKSKGFDMQHISKVLVAFAAAAAMALGTAGTAQAADDNYNSDVTYSVSNVNVSNVKADSAEVTFDWNISGTTADQIKSVCPVIAVQRFTSMTLLEQRNGGVGYGPWDVQCPTKAEASQDDVNNTAPKEWDLTLWDANQAPYTAAKYSGQDYSYSYPSDTSWDGKSLSGKADLRLDGLQADSLYGNTKYNFPGDGIVSKFHELWKNGVRGKTQIDVRLLLAGLHIDMKDGSAVYFSTGAANVPDFTTAKSDNGNGGENGGNTTVSPFSDVTDATPHAADIKWLAEQKITTGYEDGTFGPAGTVNRQDMAAFLYRLAGSPAFDETAAANPFSDVTKDTPHYKEILWLASNKISSGYTTDGVTTFDGTASVQRQDMAAFLKRLADLKQATAPSGEGKAFTDVTADTPHADDIAWLAKTGVSTGYGNGTFGVGETVIRQDMAAFLHRMSDNVLK</sequence>
<feature type="domain" description="SLH" evidence="2">
    <location>
        <begin position="295"/>
        <end position="358"/>
    </location>
</feature>
<dbReference type="AlphaFoldDB" id="A0A5M9ZIV2"/>
<evidence type="ECO:0000259" key="2">
    <source>
        <dbReference type="PROSITE" id="PS51272"/>
    </source>
</evidence>
<protein>
    <submittedName>
        <fullName evidence="3">S-layer homology domain-containing protein</fullName>
    </submittedName>
</protein>
<feature type="domain" description="SLH" evidence="2">
    <location>
        <begin position="359"/>
        <end position="424"/>
    </location>
</feature>
<accession>A0A5M9ZIV2</accession>
<dbReference type="PANTHER" id="PTHR43308">
    <property type="entry name" value="OUTER MEMBRANE PROTEIN ALPHA-RELATED"/>
    <property type="match status" value="1"/>
</dbReference>
<dbReference type="PANTHER" id="PTHR43308:SF5">
    <property type="entry name" value="S-LAYER PROTEIN _ PEPTIDOGLYCAN ENDO-BETA-N-ACETYLGLUCOSAMINIDASE"/>
    <property type="match status" value="1"/>
</dbReference>
<dbReference type="PROSITE" id="PS51272">
    <property type="entry name" value="SLH"/>
    <property type="match status" value="3"/>
</dbReference>
<dbReference type="Pfam" id="PF00395">
    <property type="entry name" value="SLH"/>
    <property type="match status" value="3"/>
</dbReference>
<dbReference type="InterPro" id="IPR051465">
    <property type="entry name" value="Cell_Envelope_Struct_Comp"/>
</dbReference>
<feature type="domain" description="SLH" evidence="2">
    <location>
        <begin position="425"/>
        <end position="483"/>
    </location>
</feature>
<reference evidence="3 4" key="1">
    <citation type="journal article" date="2019" name="Syst. Appl. Microbiol.">
        <title>Characterization of Bifidobacterium species in feaces of the Egyptian fruit bat: Description of B. vespertilionis sp. nov. and B. rousetti sp. nov.</title>
        <authorList>
            <person name="Modesto M."/>
            <person name="Satti M."/>
            <person name="Watanabe K."/>
            <person name="Puglisi E."/>
            <person name="Morelli L."/>
            <person name="Huang C.-H."/>
            <person name="Liou J.-S."/>
            <person name="Miyashita M."/>
            <person name="Tamura T."/>
            <person name="Saito S."/>
            <person name="Mori K."/>
            <person name="Huang L."/>
            <person name="Sciavilla P."/>
            <person name="Sandri C."/>
            <person name="Spiezio C."/>
            <person name="Vitali F."/>
            <person name="Cavalieri D."/>
            <person name="Perpetuini G."/>
            <person name="Tofalo R."/>
            <person name="Bonetti A."/>
            <person name="Arita M."/>
            <person name="Mattarelli P."/>
        </authorList>
    </citation>
    <scope>NUCLEOTIDE SEQUENCE [LARGE SCALE GENOMIC DNA]</scope>
    <source>
        <strain evidence="3 4">RST17</strain>
    </source>
</reference>
<proteinExistence type="predicted"/>
<feature type="region of interest" description="Disordered" evidence="1">
    <location>
        <begin position="278"/>
        <end position="301"/>
    </location>
</feature>
<evidence type="ECO:0000313" key="3">
    <source>
        <dbReference type="EMBL" id="KAA8826596.1"/>
    </source>
</evidence>
<dbReference type="Proteomes" id="UP000410049">
    <property type="component" value="Unassembled WGS sequence"/>
</dbReference>
<evidence type="ECO:0000256" key="1">
    <source>
        <dbReference type="SAM" id="MobiDB-lite"/>
    </source>
</evidence>